<dbReference type="PROSITE" id="PS00394">
    <property type="entry name" value="DNA_PHOTOLYASES_1_1"/>
    <property type="match status" value="1"/>
</dbReference>
<name>D7CSG2_TRURR</name>
<feature type="domain" description="Photolyase/cryptochrome alpha/beta" evidence="6">
    <location>
        <begin position="6"/>
        <end position="135"/>
    </location>
</feature>
<accession>D7CSG2</accession>
<dbReference type="InterPro" id="IPR005101">
    <property type="entry name" value="Cryptochr/Photolyase_FAD-bd"/>
</dbReference>
<evidence type="ECO:0000256" key="1">
    <source>
        <dbReference type="ARBA" id="ARBA00022630"/>
    </source>
</evidence>
<evidence type="ECO:0000256" key="2">
    <source>
        <dbReference type="ARBA" id="ARBA00022827"/>
    </source>
</evidence>
<evidence type="ECO:0000313" key="8">
    <source>
        <dbReference type="Proteomes" id="UP000000379"/>
    </source>
</evidence>
<sequence>MPHCEPVNLVWFKRDLRVADHAPLREAARRGAVLCLYVYEPEVYGAETFSGAHLELLNQSLLSLEAELAARGGRLVFRVGEMPAVLEALHRDLPLAALYAHEETGDWASFERDRRVRAWARSRGVPFYEFPSAGVVRGARLPPPARLVAPAAVPAERFRTPWELGLAPSPQNLPTAGEAAARAALESFLTVRGRGYLGGISSPERALRYASRLSPYLALGNLSVRQVFAASARRRLELRAHLGAGSRFERALLAFETRLRWRDAFIQKLEWYPRTEFENLNRGFDGMREGLPEVLARERLEAFAAGRTGYPMVDACMRALQAGGWLNFRMRALLVSFACYHLWLDWRPVGRLLARGWLDYEPGIHWPQLQMQSGVTGVHAPRIYSPAKQARDHDPTGAFIRRWVPELAGLPTHDLAEPWAAPPLVQTMLGCVVGKHYPAPIVDPKAAYAEARRTLGAWRARDEVRREAARLRAENGWEEVPTRPSA</sequence>
<dbReference type="RefSeq" id="WP_013178745.1">
    <property type="nucleotide sequence ID" value="NC_014221.1"/>
</dbReference>
<dbReference type="GO" id="GO:0006950">
    <property type="term" value="P:response to stress"/>
    <property type="evidence" value="ECO:0007669"/>
    <property type="project" value="UniProtKB-ARBA"/>
</dbReference>
<gene>
    <name evidence="7" type="ORF">Trad_R0039</name>
</gene>
<dbReference type="PROSITE" id="PS51645">
    <property type="entry name" value="PHR_CRY_ALPHA_BETA"/>
    <property type="match status" value="1"/>
</dbReference>
<organism evidence="7 8">
    <name type="scientific">Truepera radiovictrix (strain DSM 17093 / CIP 108686 / LMG 22925 / RQ-24)</name>
    <dbReference type="NCBI Taxonomy" id="649638"/>
    <lineage>
        <taxon>Bacteria</taxon>
        <taxon>Thermotogati</taxon>
        <taxon>Deinococcota</taxon>
        <taxon>Deinococci</taxon>
        <taxon>Trueperales</taxon>
        <taxon>Trueperaceae</taxon>
        <taxon>Truepera</taxon>
    </lineage>
</organism>
<dbReference type="InterPro" id="IPR014729">
    <property type="entry name" value="Rossmann-like_a/b/a_fold"/>
</dbReference>
<dbReference type="STRING" id="649638.Trad_R0039"/>
<evidence type="ECO:0000256" key="3">
    <source>
        <dbReference type="ARBA" id="ARBA00022991"/>
    </source>
</evidence>
<feature type="binding site" evidence="4">
    <location>
        <position position="196"/>
    </location>
    <ligand>
        <name>FAD</name>
        <dbReference type="ChEBI" id="CHEBI:57692"/>
    </ligand>
</feature>
<dbReference type="InterPro" id="IPR018394">
    <property type="entry name" value="DNA_photolyase_1_CS_C"/>
</dbReference>
<keyword evidence="3 5" id="KW-0157">Chromophore</keyword>
<dbReference type="GO" id="GO:0009416">
    <property type="term" value="P:response to light stimulus"/>
    <property type="evidence" value="ECO:0007669"/>
    <property type="project" value="TreeGrafter"/>
</dbReference>
<dbReference type="PANTHER" id="PTHR11455">
    <property type="entry name" value="CRYPTOCHROME"/>
    <property type="match status" value="1"/>
</dbReference>
<feature type="binding site" evidence="4">
    <location>
        <position position="255"/>
    </location>
    <ligand>
        <name>FAD</name>
        <dbReference type="ChEBI" id="CHEBI:57692"/>
    </ligand>
</feature>
<dbReference type="Gene3D" id="1.10.579.10">
    <property type="entry name" value="DNA Cyclobutane Dipyrimidine Photolyase, subunit A, domain 3"/>
    <property type="match status" value="1"/>
</dbReference>
<dbReference type="PANTHER" id="PTHR11455:SF9">
    <property type="entry name" value="CRYPTOCHROME CIRCADIAN CLOCK 5 ISOFORM X1"/>
    <property type="match status" value="1"/>
</dbReference>
<dbReference type="eggNOG" id="COG0415">
    <property type="taxonomic scope" value="Bacteria"/>
</dbReference>
<proteinExistence type="inferred from homology"/>
<dbReference type="GO" id="GO:0071949">
    <property type="term" value="F:FAD binding"/>
    <property type="evidence" value="ECO:0007669"/>
    <property type="project" value="TreeGrafter"/>
</dbReference>
<dbReference type="SUPFAM" id="SSF48173">
    <property type="entry name" value="Cryptochrome/photolyase FAD-binding domain"/>
    <property type="match status" value="1"/>
</dbReference>
<dbReference type="SUPFAM" id="SSF52425">
    <property type="entry name" value="Cryptochrome/photolyase, N-terminal domain"/>
    <property type="match status" value="1"/>
</dbReference>
<keyword evidence="2 4" id="KW-0274">FAD</keyword>
<comment type="cofactor">
    <cofactor evidence="4">
        <name>FAD</name>
        <dbReference type="ChEBI" id="CHEBI:57692"/>
    </cofactor>
    <text evidence="4">Binds 1 FAD per subunit.</text>
</comment>
<reference evidence="7 8" key="2">
    <citation type="journal article" date="2011" name="Stand. Genomic Sci.">
        <title>Complete genome sequence of Truepera radiovictrix type strain (RQ-24).</title>
        <authorList>
            <person name="Ivanova N."/>
            <person name="Rohde C."/>
            <person name="Munk C."/>
            <person name="Nolan M."/>
            <person name="Lucas S."/>
            <person name="Del Rio T.G."/>
            <person name="Tice H."/>
            <person name="Deshpande S."/>
            <person name="Cheng J.F."/>
            <person name="Tapia R."/>
            <person name="Han C."/>
            <person name="Goodwin L."/>
            <person name="Pitluck S."/>
            <person name="Liolios K."/>
            <person name="Mavromatis K."/>
            <person name="Mikhailova N."/>
            <person name="Pati A."/>
            <person name="Chen A."/>
            <person name="Palaniappan K."/>
            <person name="Land M."/>
            <person name="Hauser L."/>
            <person name="Chang Y.J."/>
            <person name="Jeffries C.D."/>
            <person name="Brambilla E."/>
            <person name="Rohde M."/>
            <person name="Goker M."/>
            <person name="Tindall B.J."/>
            <person name="Woyke T."/>
            <person name="Bristow J."/>
            <person name="Eisen J.A."/>
            <person name="Markowitz V."/>
            <person name="Hugenholtz P."/>
            <person name="Kyrpides N.C."/>
            <person name="Klenk H.P."/>
            <person name="Lapidus A."/>
        </authorList>
    </citation>
    <scope>NUCLEOTIDE SEQUENCE [LARGE SCALE GENOMIC DNA]</scope>
    <source>
        <strain evidence="8">DSM 17093 / CIP 108686 / LMG 22925 / RQ-24</strain>
    </source>
</reference>
<dbReference type="InterPro" id="IPR002081">
    <property type="entry name" value="Cryptochrome/DNA_photolyase_1"/>
</dbReference>
<dbReference type="KEGG" id="tra:Trad_R0039"/>
<dbReference type="Gene3D" id="1.25.40.80">
    <property type="match status" value="1"/>
</dbReference>
<dbReference type="Pfam" id="PF00875">
    <property type="entry name" value="DNA_photolyase"/>
    <property type="match status" value="1"/>
</dbReference>
<dbReference type="Pfam" id="PF03441">
    <property type="entry name" value="FAD_binding_7"/>
    <property type="match status" value="1"/>
</dbReference>
<evidence type="ECO:0000259" key="6">
    <source>
        <dbReference type="PROSITE" id="PS51645"/>
    </source>
</evidence>
<dbReference type="GO" id="GO:0003904">
    <property type="term" value="F:deoxyribodipyrimidine photo-lyase activity"/>
    <property type="evidence" value="ECO:0007669"/>
    <property type="project" value="TreeGrafter"/>
</dbReference>
<dbReference type="OrthoDB" id="9772484at2"/>
<keyword evidence="8" id="KW-1185">Reference proteome</keyword>
<dbReference type="Gene3D" id="3.40.50.620">
    <property type="entry name" value="HUPs"/>
    <property type="match status" value="1"/>
</dbReference>
<evidence type="ECO:0000256" key="4">
    <source>
        <dbReference type="PIRSR" id="PIRSR602081-1"/>
    </source>
</evidence>
<dbReference type="InterPro" id="IPR036134">
    <property type="entry name" value="Crypto/Photolyase_FAD-like_sf"/>
</dbReference>
<dbReference type="PRINTS" id="PR00147">
    <property type="entry name" value="DNAPHOTLYASE"/>
</dbReference>
<dbReference type="GO" id="GO:0006139">
    <property type="term" value="P:nucleobase-containing compound metabolic process"/>
    <property type="evidence" value="ECO:0007669"/>
    <property type="project" value="UniProtKB-ARBA"/>
</dbReference>
<dbReference type="EMBL" id="CP002049">
    <property type="protein sequence ID" value="ADI15382.1"/>
    <property type="molecule type" value="Genomic_DNA"/>
</dbReference>
<protein>
    <submittedName>
        <fullName evidence="7">DNA photolyase FAD-binding protein</fullName>
    </submittedName>
</protein>
<comment type="similarity">
    <text evidence="5">Belongs to the DNA photolyase family.</text>
</comment>
<reference evidence="8" key="1">
    <citation type="submission" date="2010-05" db="EMBL/GenBank/DDBJ databases">
        <title>The complete genome of Truepera radiovictris DSM 17093.</title>
        <authorList>
            <consortium name="US DOE Joint Genome Institute (JGI-PGF)"/>
            <person name="Lucas S."/>
            <person name="Copeland A."/>
            <person name="Lapidus A."/>
            <person name="Glavina del Rio T."/>
            <person name="Dalin E."/>
            <person name="Tice H."/>
            <person name="Bruce D."/>
            <person name="Goodwin L."/>
            <person name="Pitluck S."/>
            <person name="Kyrpides N."/>
            <person name="Mavromatis K."/>
            <person name="Ovchinnikova G."/>
            <person name="Munk A.C."/>
            <person name="Detter J.C."/>
            <person name="Han C."/>
            <person name="Tapia R."/>
            <person name="Land M."/>
            <person name="Hauser L."/>
            <person name="Markowitz V."/>
            <person name="Cheng J.-F."/>
            <person name="Hugenholtz P."/>
            <person name="Woyke T."/>
            <person name="Wu D."/>
            <person name="Tindall B."/>
            <person name="Pomrenke H.G."/>
            <person name="Brambilla E."/>
            <person name="Klenk H.-P."/>
            <person name="Eisen J.A."/>
        </authorList>
    </citation>
    <scope>NUCLEOTIDE SEQUENCE [LARGE SCALE GENOMIC DNA]</scope>
    <source>
        <strain evidence="8">DSM 17093 / CIP 108686 / LMG 22925 / RQ-24</strain>
    </source>
</reference>
<dbReference type="InterPro" id="IPR006050">
    <property type="entry name" value="DNA_photolyase_N"/>
</dbReference>
<dbReference type="AlphaFoldDB" id="D7CSG2"/>
<dbReference type="GO" id="GO:0003677">
    <property type="term" value="F:DNA binding"/>
    <property type="evidence" value="ECO:0007669"/>
    <property type="project" value="TreeGrafter"/>
</dbReference>
<dbReference type="InterPro" id="IPR036155">
    <property type="entry name" value="Crypto/Photolyase_N_sf"/>
</dbReference>
<dbReference type="HOGENOM" id="CLU_010348_7_1_0"/>
<evidence type="ECO:0000256" key="5">
    <source>
        <dbReference type="RuleBase" id="RU004182"/>
    </source>
</evidence>
<keyword evidence="1 4" id="KW-0285">Flavoprotein</keyword>
<dbReference type="Proteomes" id="UP000000379">
    <property type="component" value="Chromosome"/>
</dbReference>
<evidence type="ECO:0000313" key="7">
    <source>
        <dbReference type="EMBL" id="ADI15382.1"/>
    </source>
</evidence>